<dbReference type="Proteomes" id="UP000179524">
    <property type="component" value="Unassembled WGS sequence"/>
</dbReference>
<gene>
    <name evidence="1" type="ORF">BKP37_16125</name>
</gene>
<dbReference type="RefSeq" id="WP_071310647.1">
    <property type="nucleotide sequence ID" value="NZ_MLQR01000043.1"/>
</dbReference>
<dbReference type="OrthoDB" id="9857357at2"/>
<comment type="caution">
    <text evidence="1">The sequence shown here is derived from an EMBL/GenBank/DDBJ whole genome shotgun (WGS) entry which is preliminary data.</text>
</comment>
<organism evidence="1 2">
    <name type="scientific">Anaerobacillus alkalilacustris</name>
    <dbReference type="NCBI Taxonomy" id="393763"/>
    <lineage>
        <taxon>Bacteria</taxon>
        <taxon>Bacillati</taxon>
        <taxon>Bacillota</taxon>
        <taxon>Bacilli</taxon>
        <taxon>Bacillales</taxon>
        <taxon>Bacillaceae</taxon>
        <taxon>Anaerobacillus</taxon>
    </lineage>
</organism>
<keyword evidence="2" id="KW-1185">Reference proteome</keyword>
<proteinExistence type="predicted"/>
<sequence length="86" mass="9852">MNMSIQKAMLAIQQGKLAIQQGQKYVDLEQFRQVEEQLIQAKKAMNEAKLKGSVSEVQFLEEAIISIEDTLHRLHRLNHPPNLQQG</sequence>
<evidence type="ECO:0000313" key="1">
    <source>
        <dbReference type="EMBL" id="OIJ11183.1"/>
    </source>
</evidence>
<dbReference type="AlphaFoldDB" id="A0A1S2LGH5"/>
<protein>
    <submittedName>
        <fullName evidence="1">Uncharacterized protein</fullName>
    </submittedName>
</protein>
<evidence type="ECO:0000313" key="2">
    <source>
        <dbReference type="Proteomes" id="UP000179524"/>
    </source>
</evidence>
<name>A0A1S2LGH5_9BACI</name>
<dbReference type="EMBL" id="MLQR01000043">
    <property type="protein sequence ID" value="OIJ11183.1"/>
    <property type="molecule type" value="Genomic_DNA"/>
</dbReference>
<reference evidence="1 2" key="1">
    <citation type="submission" date="2016-10" db="EMBL/GenBank/DDBJ databases">
        <title>Draft genome sequences of four alkaliphilic bacteria belonging to the Anaerobacillus genus.</title>
        <authorList>
            <person name="Bassil N.M."/>
            <person name="Lloyd J.R."/>
        </authorList>
    </citation>
    <scope>NUCLEOTIDE SEQUENCE [LARGE SCALE GENOMIC DNA]</scope>
    <source>
        <strain evidence="1 2">DSM 18345</strain>
    </source>
</reference>
<accession>A0A1S2LGH5</accession>